<keyword evidence="4" id="KW-0804">Transcription</keyword>
<dbReference type="PROSITE" id="PS50931">
    <property type="entry name" value="HTH_LYSR"/>
    <property type="match status" value="1"/>
</dbReference>
<evidence type="ECO:0000256" key="2">
    <source>
        <dbReference type="ARBA" id="ARBA00023015"/>
    </source>
</evidence>
<feature type="domain" description="HTH lysR-type" evidence="5">
    <location>
        <begin position="1"/>
        <end position="59"/>
    </location>
</feature>
<dbReference type="InterPro" id="IPR005119">
    <property type="entry name" value="LysR_subst-bd"/>
</dbReference>
<proteinExistence type="inferred from homology"/>
<evidence type="ECO:0000256" key="1">
    <source>
        <dbReference type="ARBA" id="ARBA00009437"/>
    </source>
</evidence>
<dbReference type="OrthoDB" id="8678019at2"/>
<reference evidence="6 7" key="1">
    <citation type="submission" date="2018-10" db="EMBL/GenBank/DDBJ databases">
        <authorList>
            <person name="Criscuolo A."/>
        </authorList>
    </citation>
    <scope>NUCLEOTIDE SEQUENCE [LARGE SCALE GENOMIC DNA]</scope>
    <source>
        <strain evidence="6">DnA1</strain>
    </source>
</reference>
<evidence type="ECO:0000259" key="5">
    <source>
        <dbReference type="PROSITE" id="PS50931"/>
    </source>
</evidence>
<keyword evidence="7" id="KW-1185">Reference proteome</keyword>
<dbReference type="Pfam" id="PF03466">
    <property type="entry name" value="LysR_substrate"/>
    <property type="match status" value="1"/>
</dbReference>
<gene>
    <name evidence="6" type="primary">dmlR_16</name>
    <name evidence="6" type="ORF">PIGHUM_02493</name>
</gene>
<dbReference type="InterPro" id="IPR058163">
    <property type="entry name" value="LysR-type_TF_proteobact-type"/>
</dbReference>
<dbReference type="GO" id="GO:0003700">
    <property type="term" value="F:DNA-binding transcription factor activity"/>
    <property type="evidence" value="ECO:0007669"/>
    <property type="project" value="InterPro"/>
</dbReference>
<dbReference type="FunFam" id="1.10.10.10:FF:000001">
    <property type="entry name" value="LysR family transcriptional regulator"/>
    <property type="match status" value="1"/>
</dbReference>
<accession>A0A3P4B3D1</accession>
<dbReference type="RefSeq" id="WP_124079927.1">
    <property type="nucleotide sequence ID" value="NZ_UWPJ01000018.1"/>
</dbReference>
<dbReference type="CDD" id="cd08422">
    <property type="entry name" value="PBP2_CrgA_like"/>
    <property type="match status" value="1"/>
</dbReference>
<organism evidence="6 7">
    <name type="scientific">Pigmentiphaga humi</name>
    <dbReference type="NCBI Taxonomy" id="2478468"/>
    <lineage>
        <taxon>Bacteria</taxon>
        <taxon>Pseudomonadati</taxon>
        <taxon>Pseudomonadota</taxon>
        <taxon>Betaproteobacteria</taxon>
        <taxon>Burkholderiales</taxon>
        <taxon>Alcaligenaceae</taxon>
        <taxon>Pigmentiphaga</taxon>
    </lineage>
</organism>
<dbReference type="InterPro" id="IPR000847">
    <property type="entry name" value="LysR_HTH_N"/>
</dbReference>
<keyword evidence="2" id="KW-0805">Transcription regulation</keyword>
<dbReference type="PANTHER" id="PTHR30537:SF5">
    <property type="entry name" value="HTH-TYPE TRANSCRIPTIONAL ACTIVATOR TTDR-RELATED"/>
    <property type="match status" value="1"/>
</dbReference>
<evidence type="ECO:0000313" key="7">
    <source>
        <dbReference type="Proteomes" id="UP000277294"/>
    </source>
</evidence>
<dbReference type="Gene3D" id="3.40.190.290">
    <property type="match status" value="1"/>
</dbReference>
<dbReference type="InterPro" id="IPR036390">
    <property type="entry name" value="WH_DNA-bd_sf"/>
</dbReference>
<evidence type="ECO:0000256" key="3">
    <source>
        <dbReference type="ARBA" id="ARBA00023125"/>
    </source>
</evidence>
<dbReference type="InterPro" id="IPR036388">
    <property type="entry name" value="WH-like_DNA-bd_sf"/>
</dbReference>
<dbReference type="GO" id="GO:0043565">
    <property type="term" value="F:sequence-specific DNA binding"/>
    <property type="evidence" value="ECO:0007669"/>
    <property type="project" value="TreeGrafter"/>
</dbReference>
<evidence type="ECO:0000256" key="4">
    <source>
        <dbReference type="ARBA" id="ARBA00023163"/>
    </source>
</evidence>
<dbReference type="PANTHER" id="PTHR30537">
    <property type="entry name" value="HTH-TYPE TRANSCRIPTIONAL REGULATOR"/>
    <property type="match status" value="1"/>
</dbReference>
<evidence type="ECO:0000313" key="6">
    <source>
        <dbReference type="EMBL" id="VCU70421.1"/>
    </source>
</evidence>
<dbReference type="EMBL" id="UWPJ01000018">
    <property type="protein sequence ID" value="VCU70421.1"/>
    <property type="molecule type" value="Genomic_DNA"/>
</dbReference>
<dbReference type="Proteomes" id="UP000277294">
    <property type="component" value="Unassembled WGS sequence"/>
</dbReference>
<dbReference type="SUPFAM" id="SSF53850">
    <property type="entry name" value="Periplasmic binding protein-like II"/>
    <property type="match status" value="1"/>
</dbReference>
<protein>
    <submittedName>
        <fullName evidence="6">HTH-type transcriptional regulator DmlR</fullName>
    </submittedName>
</protein>
<sequence>MDRFTVMKSFVSVVETSSFSVAARALGLSRALVSRHIADLEQQVGARLLNRTTRSVTLTEAGISHFDFCQRILAEIKEEEESLRGLRERPEGALGIVSPKWIGSLDLGDAIASFAAEYPLIKVRLELGGMSDRTHEFLSSGYEIAFQTKYLRDSSVMVKKMATLQFVVCASPAYLARSRRPMEPRDLLEHKCLVHTNDPIWHFTTEEEKLRIKVENVAFSSNTFLVLQKAAVQGLGIAMLPLRSALRELREGELEIVLPGFKVPDRPLYAIYAPGAHRIRKIQCFLDFIYNWYRVHPVSELENARESRLAEID</sequence>
<dbReference type="AlphaFoldDB" id="A0A3P4B3D1"/>
<dbReference type="Pfam" id="PF00126">
    <property type="entry name" value="HTH_1"/>
    <property type="match status" value="1"/>
</dbReference>
<dbReference type="GO" id="GO:0006351">
    <property type="term" value="P:DNA-templated transcription"/>
    <property type="evidence" value="ECO:0007669"/>
    <property type="project" value="TreeGrafter"/>
</dbReference>
<dbReference type="SUPFAM" id="SSF46785">
    <property type="entry name" value="Winged helix' DNA-binding domain"/>
    <property type="match status" value="1"/>
</dbReference>
<comment type="similarity">
    <text evidence="1">Belongs to the LysR transcriptional regulatory family.</text>
</comment>
<dbReference type="Gene3D" id="1.10.10.10">
    <property type="entry name" value="Winged helix-like DNA-binding domain superfamily/Winged helix DNA-binding domain"/>
    <property type="match status" value="1"/>
</dbReference>
<name>A0A3P4B3D1_9BURK</name>
<keyword evidence="3" id="KW-0238">DNA-binding</keyword>